<keyword evidence="2" id="KW-1185">Reference proteome</keyword>
<accession>A0ACC2WKZ5</accession>
<dbReference type="EMBL" id="JASBWU010000030">
    <property type="protein sequence ID" value="KAJ9111491.1"/>
    <property type="molecule type" value="Genomic_DNA"/>
</dbReference>
<evidence type="ECO:0000313" key="1">
    <source>
        <dbReference type="EMBL" id="KAJ9111491.1"/>
    </source>
</evidence>
<protein>
    <submittedName>
        <fullName evidence="1">Uncharacterized protein</fullName>
    </submittedName>
</protein>
<organism evidence="1 2">
    <name type="scientific">Naganishia vaughanmartiniae</name>
    <dbReference type="NCBI Taxonomy" id="1424756"/>
    <lineage>
        <taxon>Eukaryota</taxon>
        <taxon>Fungi</taxon>
        <taxon>Dikarya</taxon>
        <taxon>Basidiomycota</taxon>
        <taxon>Agaricomycotina</taxon>
        <taxon>Tremellomycetes</taxon>
        <taxon>Filobasidiales</taxon>
        <taxon>Filobasidiaceae</taxon>
        <taxon>Naganishia</taxon>
    </lineage>
</organism>
<sequence length="1124" mass="125251">MGLVAKLSNVAKLKGQKLHPGSDSEVSRSNSINSKIGRVTDKLASVSGFATPTSDSSTSLGEGGLAGALSKHAAKMEKKREEKEDKKKGGEYKVKGGKKQSGRDEESWSALAGPDSTLLTENFGYLPLMQSSKEDRKQEFTDLEDITEDMIGEEITVRARIDHVRAKLAFVVLRYQIYQLSCVVSAKNANQQLHDNHAGPPAADNGQVQSQGATTDSRSGSLLHVDALQHQSYGTSSESSTLVSSLTGVSTPLTSMYDSSSTAADSFRQESIGGEPLVTDVGLAPPLGFDASIALSSENSSRLLAEPSDLLRSNAATPTQHHPSTETAQPHHASAHSQQSNQDLSSRASFVKWIQHLPRESLVTVTGKLQKPANAQGKILEASEGLQCVELVIEKMFVVGRVTETAPFKFTDIQVHDEPAEQEKEQGPKITVRNELNNRVFDLRSPVNQAIFRIRASVCHLFRDYLEQHRFTEIQTAKLQGSATEGGASVFRVEYFGRPAYLAQSPQLAKQMAVIADMGRVYEIGSIFRAENSNTMRHLTEFYGMDLEMPINADYHECMRIIDGVLKHIFKGIQQRNRREIQVVKTRFPHEDLVIPDETVILRYTEGVRLLRESGYRKEDGSEVEDDEDFDTPTEKYLGKLVKEKYNTDYYILDKFPTEVRPFYTMPDPEDKKWSNSFDIFVRGQEILSGGQRIHDSKMLEAKMRASGVEPSVFGEYTQAFKYGAPPHAGGGIGLERLVMLILQLGNIRHASMFPRDPKSFPESDKPPPVVRPKLGRNGTMPSLEDMIASYGDSTNTSWIDPRYTVWRHDKTGAAIGYVLAEHRYAVIWGPPLCPPEDLPRVIHAFLQHFDKERLKPIWCCVDQRTEEFLTRTYRWRGLSCIAEARVDPSHAEGSEDSNVKKKIQQAKNAGVQIVAVDGEMPDQMKVEIEKHIHEWSNNRKGTQMHITDVRPWDDPQHRRYFYAKTDEKIVGLLVLAQLAPEHGQQIKWSLQFPGAPGGTSEYMLSEAMKAAAQTGTPKLTFGASASSAVTPAANVGSSFKILSHAYESIVRTGNLNNKTDFRRKFGIEEDPLYVVYPPHGLGARGIQAIMSSIKDENDKLDKRNAERKRQLAPLKKHHHDDKS</sequence>
<proteinExistence type="predicted"/>
<evidence type="ECO:0000313" key="2">
    <source>
        <dbReference type="Proteomes" id="UP001243375"/>
    </source>
</evidence>
<dbReference type="Proteomes" id="UP001243375">
    <property type="component" value="Unassembled WGS sequence"/>
</dbReference>
<reference evidence="1" key="1">
    <citation type="submission" date="2023-04" db="EMBL/GenBank/DDBJ databases">
        <title>Draft Genome sequencing of Naganishia species isolated from polar environments using Oxford Nanopore Technology.</title>
        <authorList>
            <person name="Leo P."/>
            <person name="Venkateswaran K."/>
        </authorList>
    </citation>
    <scope>NUCLEOTIDE SEQUENCE</scope>
    <source>
        <strain evidence="1">MNA-CCFEE 5425</strain>
    </source>
</reference>
<name>A0ACC2WKZ5_9TREE</name>
<gene>
    <name evidence="1" type="ORF">QFC22_006518</name>
</gene>
<comment type="caution">
    <text evidence="1">The sequence shown here is derived from an EMBL/GenBank/DDBJ whole genome shotgun (WGS) entry which is preliminary data.</text>
</comment>